<dbReference type="Gene3D" id="1.20.120.530">
    <property type="entry name" value="GntR ligand-binding domain-like"/>
    <property type="match status" value="1"/>
</dbReference>
<dbReference type="AlphaFoldDB" id="A0A238KN64"/>
<dbReference type="CDD" id="cd07377">
    <property type="entry name" value="WHTH_GntR"/>
    <property type="match status" value="1"/>
</dbReference>
<keyword evidence="6" id="KW-1185">Reference proteome</keyword>
<dbReference type="InterPro" id="IPR008920">
    <property type="entry name" value="TF_FadR/GntR_C"/>
</dbReference>
<proteinExistence type="predicted"/>
<dbReference type="EMBL" id="FXYH01000010">
    <property type="protein sequence ID" value="SMX44101.1"/>
    <property type="molecule type" value="Genomic_DNA"/>
</dbReference>
<dbReference type="SUPFAM" id="SSF48008">
    <property type="entry name" value="GntR ligand-binding domain-like"/>
    <property type="match status" value="1"/>
</dbReference>
<keyword evidence="2" id="KW-0238">DNA-binding</keyword>
<dbReference type="SMART" id="SM00345">
    <property type="entry name" value="HTH_GNTR"/>
    <property type="match status" value="1"/>
</dbReference>
<dbReference type="PANTHER" id="PTHR43537:SF6">
    <property type="entry name" value="HTH-TYPE TRANSCRIPTIONAL REPRESSOR RSPR"/>
    <property type="match status" value="1"/>
</dbReference>
<dbReference type="PROSITE" id="PS50949">
    <property type="entry name" value="HTH_GNTR"/>
    <property type="match status" value="1"/>
</dbReference>
<gene>
    <name evidence="5" type="primary">ydfH_4</name>
    <name evidence="5" type="ORF">PEV8663_02786</name>
</gene>
<dbReference type="PANTHER" id="PTHR43537">
    <property type="entry name" value="TRANSCRIPTIONAL REGULATOR, GNTR FAMILY"/>
    <property type="match status" value="1"/>
</dbReference>
<evidence type="ECO:0000256" key="1">
    <source>
        <dbReference type="ARBA" id="ARBA00023015"/>
    </source>
</evidence>
<reference evidence="5 6" key="1">
    <citation type="submission" date="2017-05" db="EMBL/GenBank/DDBJ databases">
        <authorList>
            <person name="Song R."/>
            <person name="Chenine A.L."/>
            <person name="Ruprecht R.M."/>
        </authorList>
    </citation>
    <scope>NUCLEOTIDE SEQUENCE [LARGE SCALE GENOMIC DNA]</scope>
    <source>
        <strain evidence="5 6">CECT 8663</strain>
    </source>
</reference>
<dbReference type="SMART" id="SM00895">
    <property type="entry name" value="FCD"/>
    <property type="match status" value="1"/>
</dbReference>
<dbReference type="InterPro" id="IPR036390">
    <property type="entry name" value="WH_DNA-bd_sf"/>
</dbReference>
<dbReference type="PRINTS" id="PR00035">
    <property type="entry name" value="HTHGNTR"/>
</dbReference>
<evidence type="ECO:0000256" key="2">
    <source>
        <dbReference type="ARBA" id="ARBA00023125"/>
    </source>
</evidence>
<evidence type="ECO:0000259" key="4">
    <source>
        <dbReference type="PROSITE" id="PS50949"/>
    </source>
</evidence>
<dbReference type="Pfam" id="PF07729">
    <property type="entry name" value="FCD"/>
    <property type="match status" value="1"/>
</dbReference>
<dbReference type="SUPFAM" id="SSF46785">
    <property type="entry name" value="Winged helix' DNA-binding domain"/>
    <property type="match status" value="1"/>
</dbReference>
<evidence type="ECO:0000313" key="5">
    <source>
        <dbReference type="EMBL" id="SMX44101.1"/>
    </source>
</evidence>
<keyword evidence="3" id="KW-0804">Transcription</keyword>
<keyword evidence="1" id="KW-0805">Transcription regulation</keyword>
<dbReference type="GO" id="GO:0003700">
    <property type="term" value="F:DNA-binding transcription factor activity"/>
    <property type="evidence" value="ECO:0007669"/>
    <property type="project" value="InterPro"/>
</dbReference>
<dbReference type="InterPro" id="IPR000524">
    <property type="entry name" value="Tscrpt_reg_HTH_GntR"/>
</dbReference>
<dbReference type="OrthoDB" id="9788098at2"/>
<dbReference type="InterPro" id="IPR036388">
    <property type="entry name" value="WH-like_DNA-bd_sf"/>
</dbReference>
<sequence>MSKSISGKAPSSIGIPISQRVYEQIRERIISMTWQPGARVSEKDVATELGVSKTPVREAFIRLSEEGLMDIRPQSGSYVSKISFERVYESLMLRRALEMAVAAEAASQRGAIDLIKLQDLIDLQTQAAAQGDGPWFLKLDREFHSALIEIAKMPSASRIIRALLGTVDRVQTIRMSKGKNRHQEVIAAHQDILDAISLRDGPAAAAAMDAHLNCIDLFAQIIRSPEVRDLVVSHAS</sequence>
<name>A0A238KN64_9RHOB</name>
<feature type="domain" description="HTH gntR-type" evidence="4">
    <location>
        <begin position="15"/>
        <end position="82"/>
    </location>
</feature>
<organism evidence="5 6">
    <name type="scientific">Pelagimonas varians</name>
    <dbReference type="NCBI Taxonomy" id="696760"/>
    <lineage>
        <taxon>Bacteria</taxon>
        <taxon>Pseudomonadati</taxon>
        <taxon>Pseudomonadota</taxon>
        <taxon>Alphaproteobacteria</taxon>
        <taxon>Rhodobacterales</taxon>
        <taxon>Roseobacteraceae</taxon>
        <taxon>Pelagimonas</taxon>
    </lineage>
</organism>
<evidence type="ECO:0000256" key="3">
    <source>
        <dbReference type="ARBA" id="ARBA00023163"/>
    </source>
</evidence>
<dbReference type="Proteomes" id="UP000220836">
    <property type="component" value="Unassembled WGS sequence"/>
</dbReference>
<protein>
    <submittedName>
        <fullName evidence="5">Putative HTH-type transcriptional regulator YdfH</fullName>
    </submittedName>
</protein>
<dbReference type="Pfam" id="PF00392">
    <property type="entry name" value="GntR"/>
    <property type="match status" value="1"/>
</dbReference>
<dbReference type="Gene3D" id="1.10.10.10">
    <property type="entry name" value="Winged helix-like DNA-binding domain superfamily/Winged helix DNA-binding domain"/>
    <property type="match status" value="1"/>
</dbReference>
<dbReference type="InterPro" id="IPR011711">
    <property type="entry name" value="GntR_C"/>
</dbReference>
<dbReference type="GO" id="GO:0003677">
    <property type="term" value="F:DNA binding"/>
    <property type="evidence" value="ECO:0007669"/>
    <property type="project" value="UniProtKB-KW"/>
</dbReference>
<dbReference type="RefSeq" id="WP_097805271.1">
    <property type="nucleotide sequence ID" value="NZ_CBDIHF020000003.1"/>
</dbReference>
<evidence type="ECO:0000313" key="6">
    <source>
        <dbReference type="Proteomes" id="UP000220836"/>
    </source>
</evidence>
<accession>A0A238KN64</accession>